<evidence type="ECO:0000313" key="5">
    <source>
        <dbReference type="EMBL" id="KAJ9587180.1"/>
    </source>
</evidence>
<dbReference type="InterPro" id="IPR035892">
    <property type="entry name" value="C2_domain_sf"/>
</dbReference>
<keyword evidence="6" id="KW-1185">Reference proteome</keyword>
<name>A0AAD7ZUI3_DIPPU</name>
<dbReference type="GO" id="GO:0099503">
    <property type="term" value="C:secretory vesicle"/>
    <property type="evidence" value="ECO:0007669"/>
    <property type="project" value="TreeGrafter"/>
</dbReference>
<dbReference type="GO" id="GO:0006887">
    <property type="term" value="P:exocytosis"/>
    <property type="evidence" value="ECO:0007669"/>
    <property type="project" value="UniProtKB-KW"/>
</dbReference>
<keyword evidence="2" id="KW-0268">Exocytosis</keyword>
<organism evidence="5 6">
    <name type="scientific">Diploptera punctata</name>
    <name type="common">Pacific beetle cockroach</name>
    <dbReference type="NCBI Taxonomy" id="6984"/>
    <lineage>
        <taxon>Eukaryota</taxon>
        <taxon>Metazoa</taxon>
        <taxon>Ecdysozoa</taxon>
        <taxon>Arthropoda</taxon>
        <taxon>Hexapoda</taxon>
        <taxon>Insecta</taxon>
        <taxon>Pterygota</taxon>
        <taxon>Neoptera</taxon>
        <taxon>Polyneoptera</taxon>
        <taxon>Dictyoptera</taxon>
        <taxon>Blattodea</taxon>
        <taxon>Blaberoidea</taxon>
        <taxon>Blaberidae</taxon>
        <taxon>Diplopterinae</taxon>
        <taxon>Diploptera</taxon>
    </lineage>
</organism>
<comment type="caution">
    <text evidence="5">The sequence shown here is derived from an EMBL/GenBank/DDBJ whole genome shotgun (WGS) entry which is preliminary data.</text>
</comment>
<dbReference type="Pfam" id="PF00168">
    <property type="entry name" value="C2"/>
    <property type="match status" value="1"/>
</dbReference>
<feature type="region of interest" description="Disordered" evidence="3">
    <location>
        <begin position="57"/>
        <end position="99"/>
    </location>
</feature>
<gene>
    <name evidence="5" type="ORF">L9F63_019299</name>
</gene>
<dbReference type="PANTHER" id="PTHR45999">
    <property type="entry name" value="UNC-13-4A, ISOFORM B"/>
    <property type="match status" value="1"/>
</dbReference>
<evidence type="ECO:0000259" key="4">
    <source>
        <dbReference type="PROSITE" id="PS50004"/>
    </source>
</evidence>
<dbReference type="PRINTS" id="PR00360">
    <property type="entry name" value="C2DOMAIN"/>
</dbReference>
<evidence type="ECO:0000313" key="6">
    <source>
        <dbReference type="Proteomes" id="UP001233999"/>
    </source>
</evidence>
<dbReference type="Proteomes" id="UP001233999">
    <property type="component" value="Unassembled WGS sequence"/>
</dbReference>
<dbReference type="PANTHER" id="PTHR45999:SF2">
    <property type="entry name" value="PROTEIN UNC-13 HOMOLOG 4B"/>
    <property type="match status" value="1"/>
</dbReference>
<dbReference type="SUPFAM" id="SSF49562">
    <property type="entry name" value="C2 domain (Calcium/lipid-binding domain, CaLB)"/>
    <property type="match status" value="1"/>
</dbReference>
<dbReference type="Gene3D" id="2.60.40.150">
    <property type="entry name" value="C2 domain"/>
    <property type="match status" value="1"/>
</dbReference>
<comment type="similarity">
    <text evidence="1">Belongs to the unc-13 family.</text>
</comment>
<dbReference type="EMBL" id="JASPKZ010006471">
    <property type="protein sequence ID" value="KAJ9587180.1"/>
    <property type="molecule type" value="Genomic_DNA"/>
</dbReference>
<dbReference type="InterPro" id="IPR052095">
    <property type="entry name" value="UNC-13_domain"/>
</dbReference>
<sequence length="408" mass="46660">LYMCLHCRSMDEDMWRHFYEKIKESESKKEISEHDIRIQELDGGFFEKFGTLLKEQTEDGMAPVGEDPEPRNVEEQEEMSEGDSGLVLQDSDTEPEELDKNDLITDAMGWNIEELYSEILYEILHIVGCDASTEDEQSQLFNYLQQSFKLDDEKHNHLLEMARQKEAPNILLNVEVIEARELKPKDANGLSDPFCTLFLSSAVAHRFNTSVKQATLSPTWEEHFSLPVENPSEDVLCVEVWDFDPAETVREKMMKIGEVKGVRGLRKLMKEIAVTASTGKHDNELVGCTSLPLKNIPASGQTFWCSLEKKGKAKKQGDLKLRITFSSEKNSQVAFQEHRHLIRLMLLHELENAKVAPYRWNGKFSQSAETILMQHLVQCGLSPLSVALSQWLEFSIKPIQNGLLKEEE</sequence>
<evidence type="ECO:0000256" key="2">
    <source>
        <dbReference type="ARBA" id="ARBA00022483"/>
    </source>
</evidence>
<dbReference type="SMART" id="SM00239">
    <property type="entry name" value="C2"/>
    <property type="match status" value="1"/>
</dbReference>
<feature type="domain" description="C2" evidence="4">
    <location>
        <begin position="153"/>
        <end position="276"/>
    </location>
</feature>
<feature type="non-terminal residue" evidence="5">
    <location>
        <position position="1"/>
    </location>
</feature>
<proteinExistence type="inferred from homology"/>
<reference evidence="5" key="1">
    <citation type="journal article" date="2023" name="IScience">
        <title>Live-bearing cockroach genome reveals convergent evolutionary mechanisms linked to viviparity in insects and beyond.</title>
        <authorList>
            <person name="Fouks B."/>
            <person name="Harrison M.C."/>
            <person name="Mikhailova A.A."/>
            <person name="Marchal E."/>
            <person name="English S."/>
            <person name="Carruthers M."/>
            <person name="Jennings E.C."/>
            <person name="Chiamaka E.L."/>
            <person name="Frigard R.A."/>
            <person name="Pippel M."/>
            <person name="Attardo G.M."/>
            <person name="Benoit J.B."/>
            <person name="Bornberg-Bauer E."/>
            <person name="Tobe S.S."/>
        </authorList>
    </citation>
    <scope>NUCLEOTIDE SEQUENCE</scope>
    <source>
        <strain evidence="5">Stay&amp;Tobe</strain>
    </source>
</reference>
<protein>
    <recommendedName>
        <fullName evidence="4">C2 domain-containing protein</fullName>
    </recommendedName>
</protein>
<dbReference type="InterPro" id="IPR000008">
    <property type="entry name" value="C2_dom"/>
</dbReference>
<evidence type="ECO:0000256" key="3">
    <source>
        <dbReference type="SAM" id="MobiDB-lite"/>
    </source>
</evidence>
<accession>A0AAD7ZUI3</accession>
<dbReference type="PROSITE" id="PS50004">
    <property type="entry name" value="C2"/>
    <property type="match status" value="1"/>
</dbReference>
<dbReference type="AlphaFoldDB" id="A0AAD7ZUI3"/>
<reference evidence="5" key="2">
    <citation type="submission" date="2023-05" db="EMBL/GenBank/DDBJ databases">
        <authorList>
            <person name="Fouks B."/>
        </authorList>
    </citation>
    <scope>NUCLEOTIDE SEQUENCE</scope>
    <source>
        <strain evidence="5">Stay&amp;Tobe</strain>
        <tissue evidence="5">Testes</tissue>
    </source>
</reference>
<evidence type="ECO:0000256" key="1">
    <source>
        <dbReference type="ARBA" id="ARBA00005823"/>
    </source>
</evidence>
<feature type="non-terminal residue" evidence="5">
    <location>
        <position position="408"/>
    </location>
</feature>